<name>A0A179A381_9EURO</name>
<dbReference type="Proteomes" id="UP000078343">
    <property type="component" value="Unassembled WGS sequence"/>
</dbReference>
<dbReference type="AlphaFoldDB" id="A0A179A381"/>
<dbReference type="GeneID" id="30005747"/>
<dbReference type="STRING" id="1367422.A0A179A381"/>
<sequence length="113" mass="12713">MVFRKEDKFPEFEDPRAFDKEDCLSCRVLGIALHKFPFPLSLQRANSFSLAGKGSTAFVALGGYTYFSGMQQLRARQKAIELSKSKYKYGSRQLGILSLSATLVGLGIYRMFI</sequence>
<dbReference type="OrthoDB" id="6604875at2759"/>
<dbReference type="PANTHER" id="PTHR28048">
    <property type="entry name" value="ACR195WP"/>
    <property type="match status" value="1"/>
</dbReference>
<comment type="caution">
    <text evidence="2">The sequence shown here is derived from an EMBL/GenBank/DDBJ whole genome shotgun (WGS) entry which is preliminary data.</text>
</comment>
<dbReference type="RefSeq" id="XP_018698972.1">
    <property type="nucleotide sequence ID" value="XM_018833093.1"/>
</dbReference>
<keyword evidence="3" id="KW-1185">Reference proteome</keyword>
<reference evidence="2 3" key="1">
    <citation type="submission" date="2016-04" db="EMBL/GenBank/DDBJ databases">
        <title>Draft genome of Fonsecaea erecta CBS 125763.</title>
        <authorList>
            <person name="Weiss V.A."/>
            <person name="Vicente V.A."/>
            <person name="Raittz R.T."/>
            <person name="Moreno L.F."/>
            <person name="De Souza E.M."/>
            <person name="Pedrosa F.O."/>
            <person name="Steffens M.B."/>
            <person name="Faoro H."/>
            <person name="Tadra-Sfeir M.Z."/>
            <person name="Najafzadeh M.J."/>
            <person name="Felipe M.S."/>
            <person name="Teixeira M."/>
            <person name="Sun J."/>
            <person name="Xi L."/>
            <person name="Gomes R."/>
            <person name="De Azevedo C.M."/>
            <person name="Salgado C.G."/>
            <person name="Da Silva M.B."/>
            <person name="Nascimento M.F."/>
            <person name="Queiroz-Telles F."/>
            <person name="Attili D.S."/>
            <person name="Gorbushina A."/>
        </authorList>
    </citation>
    <scope>NUCLEOTIDE SEQUENCE [LARGE SCALE GENOMIC DNA]</scope>
    <source>
        <strain evidence="2 3">CBS 125763</strain>
    </source>
</reference>
<evidence type="ECO:0008006" key="4">
    <source>
        <dbReference type="Google" id="ProtNLM"/>
    </source>
</evidence>
<keyword evidence="1" id="KW-0472">Membrane</keyword>
<keyword evidence="1" id="KW-0812">Transmembrane</keyword>
<organism evidence="2 3">
    <name type="scientific">Fonsecaea erecta</name>
    <dbReference type="NCBI Taxonomy" id="1367422"/>
    <lineage>
        <taxon>Eukaryota</taxon>
        <taxon>Fungi</taxon>
        <taxon>Dikarya</taxon>
        <taxon>Ascomycota</taxon>
        <taxon>Pezizomycotina</taxon>
        <taxon>Eurotiomycetes</taxon>
        <taxon>Chaetothyriomycetidae</taxon>
        <taxon>Chaetothyriales</taxon>
        <taxon>Herpotrichiellaceae</taxon>
        <taxon>Fonsecaea</taxon>
    </lineage>
</organism>
<gene>
    <name evidence="2" type="ORF">AYL99_01577</name>
</gene>
<protein>
    <recommendedName>
        <fullName evidence="4">DUF4536 domain-containing protein</fullName>
    </recommendedName>
</protein>
<dbReference type="EMBL" id="LVYI01000001">
    <property type="protein sequence ID" value="OAP65605.1"/>
    <property type="molecule type" value="Genomic_DNA"/>
</dbReference>
<accession>A0A179A381</accession>
<proteinExistence type="predicted"/>
<evidence type="ECO:0000313" key="2">
    <source>
        <dbReference type="EMBL" id="OAP65605.1"/>
    </source>
</evidence>
<dbReference type="InterPro" id="IPR053092">
    <property type="entry name" value="Mitochondrial_unc_protein"/>
</dbReference>
<evidence type="ECO:0000313" key="3">
    <source>
        <dbReference type="Proteomes" id="UP000078343"/>
    </source>
</evidence>
<feature type="transmembrane region" description="Helical" evidence="1">
    <location>
        <begin position="94"/>
        <end position="112"/>
    </location>
</feature>
<dbReference type="PANTHER" id="PTHR28048:SF1">
    <property type="entry name" value="ACR195WP"/>
    <property type="match status" value="1"/>
</dbReference>
<keyword evidence="1" id="KW-1133">Transmembrane helix</keyword>
<evidence type="ECO:0000256" key="1">
    <source>
        <dbReference type="SAM" id="Phobius"/>
    </source>
</evidence>